<gene>
    <name evidence="3" type="ORF">CJ030_MR4G021096</name>
</gene>
<evidence type="ECO:0000313" key="3">
    <source>
        <dbReference type="EMBL" id="KAB1217225.1"/>
    </source>
</evidence>
<comment type="caution">
    <text evidence="3">The sequence shown here is derived from an EMBL/GenBank/DDBJ whole genome shotgun (WGS) entry which is preliminary data.</text>
</comment>
<dbReference type="Proteomes" id="UP000516437">
    <property type="component" value="Chromosome 4"/>
</dbReference>
<reference evidence="3 4" key="1">
    <citation type="journal article" date="2019" name="Plant Biotechnol. J.">
        <title>The red bayberry genome and genetic basis of sex determination.</title>
        <authorList>
            <person name="Jia H.M."/>
            <person name="Jia H.J."/>
            <person name="Cai Q.L."/>
            <person name="Wang Y."/>
            <person name="Zhao H.B."/>
            <person name="Yang W.F."/>
            <person name="Wang G.Y."/>
            <person name="Li Y.H."/>
            <person name="Zhan D.L."/>
            <person name="Shen Y.T."/>
            <person name="Niu Q.F."/>
            <person name="Chang L."/>
            <person name="Qiu J."/>
            <person name="Zhao L."/>
            <person name="Xie H.B."/>
            <person name="Fu W.Y."/>
            <person name="Jin J."/>
            <person name="Li X.W."/>
            <person name="Jiao Y."/>
            <person name="Zhou C.C."/>
            <person name="Tu T."/>
            <person name="Chai C.Y."/>
            <person name="Gao J.L."/>
            <person name="Fan L.J."/>
            <person name="van de Weg E."/>
            <person name="Wang J.Y."/>
            <person name="Gao Z.S."/>
        </authorList>
    </citation>
    <scope>NUCLEOTIDE SEQUENCE [LARGE SCALE GENOMIC DNA]</scope>
    <source>
        <tissue evidence="3">Leaves</tissue>
    </source>
</reference>
<dbReference type="Gene3D" id="1.20.1260.60">
    <property type="entry name" value="Vacuolar protein sorting-associated protein Ist1"/>
    <property type="match status" value="1"/>
</dbReference>
<comment type="similarity">
    <text evidence="1">Belongs to the IST1 family.</text>
</comment>
<proteinExistence type="inferred from homology"/>
<feature type="region of interest" description="Disordered" evidence="2">
    <location>
        <begin position="266"/>
        <end position="286"/>
    </location>
</feature>
<dbReference type="EMBL" id="RXIC02000022">
    <property type="protein sequence ID" value="KAB1217225.1"/>
    <property type="molecule type" value="Genomic_DNA"/>
</dbReference>
<accession>A0A6A1VWT5</accession>
<protein>
    <submittedName>
        <fullName evidence="3">Uncharacterized protein</fullName>
    </submittedName>
</protein>
<dbReference type="PANTHER" id="PTHR12161">
    <property type="entry name" value="IST1 FAMILY MEMBER"/>
    <property type="match status" value="1"/>
</dbReference>
<evidence type="ECO:0000313" key="4">
    <source>
        <dbReference type="Proteomes" id="UP000516437"/>
    </source>
</evidence>
<name>A0A6A1VWT5_9ROSI</name>
<dbReference type="InterPro" id="IPR042277">
    <property type="entry name" value="IST1-like"/>
</dbReference>
<sequence length="341" mass="38137">MASSTKPSPGYVIFWSWSCKRAKLLVKEIYGFKSCKTIRLCGPLDVQSLPIDVRQALANLIFAASRCGDLPVPNVLRGFFRERYGCGFQITNVELRHENIVSSQIKQSLGRNVVPDDEKDCGQSSNMQSQEINSLSYTNSKSEKRAEALDLDMYDTYSENNSVNSSYSSSGSNRIKMDVAREGNHGALMLLASTSSDCMPGTPRMSIVYLDDLEEKSVNQEHCKHEIDARTSLDSSDGNAILVTDPRTTALANKCSLEKSALLDVQSRPSSKWDNDKDRRSTRGFYDELPKNNPPCFRHVHPKLPNYEDLVSELTDISAEYRQSKSSSSYERTSVVAWGCH</sequence>
<dbReference type="InterPro" id="IPR005061">
    <property type="entry name" value="Ist1"/>
</dbReference>
<evidence type="ECO:0000256" key="1">
    <source>
        <dbReference type="ARBA" id="ARBA00005536"/>
    </source>
</evidence>
<organism evidence="3 4">
    <name type="scientific">Morella rubra</name>
    <name type="common">Chinese bayberry</name>
    <dbReference type="NCBI Taxonomy" id="262757"/>
    <lineage>
        <taxon>Eukaryota</taxon>
        <taxon>Viridiplantae</taxon>
        <taxon>Streptophyta</taxon>
        <taxon>Embryophyta</taxon>
        <taxon>Tracheophyta</taxon>
        <taxon>Spermatophyta</taxon>
        <taxon>Magnoliopsida</taxon>
        <taxon>eudicotyledons</taxon>
        <taxon>Gunneridae</taxon>
        <taxon>Pentapetalae</taxon>
        <taxon>rosids</taxon>
        <taxon>fabids</taxon>
        <taxon>Fagales</taxon>
        <taxon>Myricaceae</taxon>
        <taxon>Morella</taxon>
    </lineage>
</organism>
<evidence type="ECO:0000256" key="2">
    <source>
        <dbReference type="SAM" id="MobiDB-lite"/>
    </source>
</evidence>
<feature type="compositionally biased region" description="Basic and acidic residues" evidence="2">
    <location>
        <begin position="271"/>
        <end position="286"/>
    </location>
</feature>
<dbReference type="AlphaFoldDB" id="A0A6A1VWT5"/>
<keyword evidence="4" id="KW-1185">Reference proteome</keyword>
<feature type="compositionally biased region" description="Polar residues" evidence="2">
    <location>
        <begin position="122"/>
        <end position="139"/>
    </location>
</feature>
<dbReference type="OrthoDB" id="29853at2759"/>
<dbReference type="GO" id="GO:0015031">
    <property type="term" value="P:protein transport"/>
    <property type="evidence" value="ECO:0007669"/>
    <property type="project" value="InterPro"/>
</dbReference>
<feature type="region of interest" description="Disordered" evidence="2">
    <location>
        <begin position="111"/>
        <end position="139"/>
    </location>
</feature>
<dbReference type="PANTHER" id="PTHR12161:SF58">
    <property type="entry name" value="REGULATOR OF VPS4 ACTIVITY IN THE MVB PATHWAY PROTEIN"/>
    <property type="match status" value="1"/>
</dbReference>